<evidence type="ECO:0000313" key="3">
    <source>
        <dbReference type="Proteomes" id="UP000676169"/>
    </source>
</evidence>
<dbReference type="KEGG" id="lamb:KBB96_00885"/>
<feature type="transmembrane region" description="Helical" evidence="1">
    <location>
        <begin position="30"/>
        <end position="54"/>
    </location>
</feature>
<proteinExistence type="predicted"/>
<protein>
    <submittedName>
        <fullName evidence="2">Uncharacterized protein</fullName>
    </submittedName>
</protein>
<keyword evidence="3" id="KW-1185">Reference proteome</keyword>
<keyword evidence="1" id="KW-0812">Transmembrane</keyword>
<name>A0A975G9H2_9BACT</name>
<feature type="transmembrane region" description="Helical" evidence="1">
    <location>
        <begin position="66"/>
        <end position="87"/>
    </location>
</feature>
<gene>
    <name evidence="2" type="ORF">KBB96_00885</name>
</gene>
<organism evidence="2 3">
    <name type="scientific">Luteolibacter ambystomatis</name>
    <dbReference type="NCBI Taxonomy" id="2824561"/>
    <lineage>
        <taxon>Bacteria</taxon>
        <taxon>Pseudomonadati</taxon>
        <taxon>Verrucomicrobiota</taxon>
        <taxon>Verrucomicrobiia</taxon>
        <taxon>Verrucomicrobiales</taxon>
        <taxon>Verrucomicrobiaceae</taxon>
        <taxon>Luteolibacter</taxon>
    </lineage>
</organism>
<dbReference type="EMBL" id="CP073100">
    <property type="protein sequence ID" value="QUE51468.1"/>
    <property type="molecule type" value="Genomic_DNA"/>
</dbReference>
<keyword evidence="1" id="KW-0472">Membrane</keyword>
<accession>A0A975G9H2</accession>
<evidence type="ECO:0000313" key="2">
    <source>
        <dbReference type="EMBL" id="QUE51468.1"/>
    </source>
</evidence>
<dbReference type="AlphaFoldDB" id="A0A975G9H2"/>
<keyword evidence="1" id="KW-1133">Transmembrane helix</keyword>
<sequence length="98" mass="11049">MFVIFFAIFATVMFRRKARQKGCDLKKPTFYPLIAALAMIAACFLILLVSNLVCELAHFSPKVQYVAGWVINIFCTAVYLTLVSRAWKSLSALPDRKA</sequence>
<evidence type="ECO:0000256" key="1">
    <source>
        <dbReference type="SAM" id="Phobius"/>
    </source>
</evidence>
<dbReference type="Proteomes" id="UP000676169">
    <property type="component" value="Chromosome"/>
</dbReference>
<dbReference type="RefSeq" id="WP_211631607.1">
    <property type="nucleotide sequence ID" value="NZ_CP073100.1"/>
</dbReference>
<reference evidence="2" key="1">
    <citation type="submission" date="2021-04" db="EMBL/GenBank/DDBJ databases">
        <title>Luteolibacter sp. 32A isolated from the skin of an Anderson's salamander (Ambystoma andersonii).</title>
        <authorList>
            <person name="Spergser J."/>
            <person name="Busse H.-J."/>
        </authorList>
    </citation>
    <scope>NUCLEOTIDE SEQUENCE</scope>
    <source>
        <strain evidence="2">32A</strain>
    </source>
</reference>